<evidence type="ECO:0000259" key="6">
    <source>
        <dbReference type="SMART" id="SM00945"/>
    </source>
</evidence>
<feature type="domain" description="ProQ/FinO" evidence="6">
    <location>
        <begin position="89"/>
        <end position="197"/>
    </location>
</feature>
<evidence type="ECO:0000313" key="8">
    <source>
        <dbReference type="Proteomes" id="UP001165542"/>
    </source>
</evidence>
<proteinExistence type="predicted"/>
<organism evidence="7 8">
    <name type="scientific">Halomonas dongshanensis</name>
    <dbReference type="NCBI Taxonomy" id="2890835"/>
    <lineage>
        <taxon>Bacteria</taxon>
        <taxon>Pseudomonadati</taxon>
        <taxon>Pseudomonadota</taxon>
        <taxon>Gammaproteobacteria</taxon>
        <taxon>Oceanospirillales</taxon>
        <taxon>Halomonadaceae</taxon>
        <taxon>Halomonas</taxon>
    </lineage>
</organism>
<feature type="compositionally biased region" description="Polar residues" evidence="5">
    <location>
        <begin position="219"/>
        <end position="228"/>
    </location>
</feature>
<evidence type="ECO:0000256" key="1">
    <source>
        <dbReference type="ARBA" id="ARBA00022490"/>
    </source>
</evidence>
<evidence type="ECO:0000256" key="3">
    <source>
        <dbReference type="ARBA" id="ARBA00023186"/>
    </source>
</evidence>
<sequence>MAMAADMLHLLDDLEAQLARSQAELKTLREENQRLERALDEVRKTAGAVKSEQVNKPTVAPMTAVTLPIEEESWSQAEAGDATDAGSVDSLTPHALLESWYERYPNAFFKGHTKPLKVGIHQDLIQREQCSSKLIRRALANYINLPRYAKAVRSGAERVDLDGNLAGVVDAEAARHAAEKRKTLKNSQAQRAGKGVHEGGAAPSESKPEKKRDSKRTCQAENSSSTARKATPAKKGAPLKEQAAKPSAPLSFEEKLKGLQAKYKAH</sequence>
<keyword evidence="1" id="KW-0963">Cytoplasm</keyword>
<protein>
    <submittedName>
        <fullName evidence="7">ProQ/FINO family protein</fullName>
    </submittedName>
</protein>
<dbReference type="PANTHER" id="PTHR38106:SF1">
    <property type="entry name" value="RNA CHAPERONE PROQ"/>
    <property type="match status" value="1"/>
</dbReference>
<keyword evidence="2" id="KW-0694">RNA-binding</keyword>
<keyword evidence="8" id="KW-1185">Reference proteome</keyword>
<dbReference type="Gene3D" id="1.10.1710.10">
    <property type="entry name" value="ProQ/FinO domain"/>
    <property type="match status" value="1"/>
</dbReference>
<keyword evidence="4" id="KW-0175">Coiled coil</keyword>
<dbReference type="InterPro" id="IPR036442">
    <property type="entry name" value="ProQ/FinO_sf"/>
</dbReference>
<dbReference type="InterPro" id="IPR016103">
    <property type="entry name" value="ProQ/FinO"/>
</dbReference>
<keyword evidence="3" id="KW-0143">Chaperone</keyword>
<accession>A0ABT2EC30</accession>
<dbReference type="Proteomes" id="UP001165542">
    <property type="component" value="Unassembled WGS sequence"/>
</dbReference>
<dbReference type="InterPro" id="IPR023529">
    <property type="entry name" value="ProQ"/>
</dbReference>
<dbReference type="SUPFAM" id="SSF48657">
    <property type="entry name" value="FinO-like"/>
    <property type="match status" value="1"/>
</dbReference>
<dbReference type="EMBL" id="JAJISC010000003">
    <property type="protein sequence ID" value="MCS2609126.1"/>
    <property type="molecule type" value="Genomic_DNA"/>
</dbReference>
<gene>
    <name evidence="7" type="ORF">LLY24_07335</name>
</gene>
<evidence type="ECO:0000256" key="5">
    <source>
        <dbReference type="SAM" id="MobiDB-lite"/>
    </source>
</evidence>
<dbReference type="RefSeq" id="WP_259035635.1">
    <property type="nucleotide sequence ID" value="NZ_JAJISC010000003.1"/>
</dbReference>
<comment type="caution">
    <text evidence="7">The sequence shown here is derived from an EMBL/GenBank/DDBJ whole genome shotgun (WGS) entry which is preliminary data.</text>
</comment>
<dbReference type="PANTHER" id="PTHR38106">
    <property type="entry name" value="RNA CHAPERONE PROQ"/>
    <property type="match status" value="1"/>
</dbReference>
<evidence type="ECO:0000256" key="2">
    <source>
        <dbReference type="ARBA" id="ARBA00022884"/>
    </source>
</evidence>
<evidence type="ECO:0000256" key="4">
    <source>
        <dbReference type="SAM" id="Coils"/>
    </source>
</evidence>
<evidence type="ECO:0000313" key="7">
    <source>
        <dbReference type="EMBL" id="MCS2609126.1"/>
    </source>
</evidence>
<dbReference type="Pfam" id="PF04352">
    <property type="entry name" value="ProQ"/>
    <property type="match status" value="1"/>
</dbReference>
<feature type="compositionally biased region" description="Basic and acidic residues" evidence="5">
    <location>
        <begin position="206"/>
        <end position="218"/>
    </location>
</feature>
<feature type="coiled-coil region" evidence="4">
    <location>
        <begin position="4"/>
        <end position="52"/>
    </location>
</feature>
<dbReference type="SMART" id="SM00945">
    <property type="entry name" value="ProQ"/>
    <property type="match status" value="1"/>
</dbReference>
<reference evidence="7" key="1">
    <citation type="submission" date="2021-11" db="EMBL/GenBank/DDBJ databases">
        <title>Halomonas sp., isolated from a coastal aquaculture zone in Dongshan Bay.</title>
        <authorList>
            <person name="Lin W."/>
        </authorList>
    </citation>
    <scope>NUCLEOTIDE SEQUENCE</scope>
    <source>
        <strain evidence="7">Yzlin-01</strain>
    </source>
</reference>
<feature type="region of interest" description="Disordered" evidence="5">
    <location>
        <begin position="179"/>
        <end position="266"/>
    </location>
</feature>
<name>A0ABT2EC30_9GAMM</name>